<name>A0AAV7WC68_PLEWA</name>
<reference evidence="2" key="1">
    <citation type="journal article" date="2022" name="bioRxiv">
        <title>Sequencing and chromosome-scale assembly of the giantPleurodeles waltlgenome.</title>
        <authorList>
            <person name="Brown T."/>
            <person name="Elewa A."/>
            <person name="Iarovenko S."/>
            <person name="Subramanian E."/>
            <person name="Araus A.J."/>
            <person name="Petzold A."/>
            <person name="Susuki M."/>
            <person name="Suzuki K.-i.T."/>
            <person name="Hayashi T."/>
            <person name="Toyoda A."/>
            <person name="Oliveira C."/>
            <person name="Osipova E."/>
            <person name="Leigh N.D."/>
            <person name="Simon A."/>
            <person name="Yun M.H."/>
        </authorList>
    </citation>
    <scope>NUCLEOTIDE SEQUENCE</scope>
    <source>
        <strain evidence="2">20211129_DDA</strain>
        <tissue evidence="2">Liver</tissue>
    </source>
</reference>
<evidence type="ECO:0000313" key="2">
    <source>
        <dbReference type="EMBL" id="KAJ1211640.1"/>
    </source>
</evidence>
<proteinExistence type="predicted"/>
<organism evidence="2 3">
    <name type="scientific">Pleurodeles waltl</name>
    <name type="common">Iberian ribbed newt</name>
    <dbReference type="NCBI Taxonomy" id="8319"/>
    <lineage>
        <taxon>Eukaryota</taxon>
        <taxon>Metazoa</taxon>
        <taxon>Chordata</taxon>
        <taxon>Craniata</taxon>
        <taxon>Vertebrata</taxon>
        <taxon>Euteleostomi</taxon>
        <taxon>Amphibia</taxon>
        <taxon>Batrachia</taxon>
        <taxon>Caudata</taxon>
        <taxon>Salamandroidea</taxon>
        <taxon>Salamandridae</taxon>
        <taxon>Pleurodelinae</taxon>
        <taxon>Pleurodeles</taxon>
    </lineage>
</organism>
<evidence type="ECO:0000313" key="3">
    <source>
        <dbReference type="Proteomes" id="UP001066276"/>
    </source>
</evidence>
<gene>
    <name evidence="2" type="ORF">NDU88_006998</name>
</gene>
<feature type="region of interest" description="Disordered" evidence="1">
    <location>
        <begin position="130"/>
        <end position="163"/>
    </location>
</feature>
<dbReference type="AlphaFoldDB" id="A0AAV7WC68"/>
<accession>A0AAV7WC68</accession>
<protein>
    <submittedName>
        <fullName evidence="2">Uncharacterized protein</fullName>
    </submittedName>
</protein>
<sequence length="163" mass="17485">MLPTCNQVFAACVVRHVLGIPTPKVAAEGKVQQKTLTKWGRRDSFTCPPSQVLDSRVTVTSSSEAFPSVPGVVSSVAAVSASYTSTDFRAYEKPAHFELTVSLAAMGPSALFIPICWCCRQNGPISRWLDRPVKKQGTNESRGDGDEGATDSLLPMHLDTTGT</sequence>
<dbReference type="EMBL" id="JANPWB010000002">
    <property type="protein sequence ID" value="KAJ1211640.1"/>
    <property type="molecule type" value="Genomic_DNA"/>
</dbReference>
<dbReference type="Proteomes" id="UP001066276">
    <property type="component" value="Chromosome 1_2"/>
</dbReference>
<evidence type="ECO:0000256" key="1">
    <source>
        <dbReference type="SAM" id="MobiDB-lite"/>
    </source>
</evidence>
<keyword evidence="3" id="KW-1185">Reference proteome</keyword>
<comment type="caution">
    <text evidence="2">The sequence shown here is derived from an EMBL/GenBank/DDBJ whole genome shotgun (WGS) entry which is preliminary data.</text>
</comment>